<dbReference type="Gene3D" id="1.10.760.10">
    <property type="entry name" value="Cytochrome c-like domain"/>
    <property type="match status" value="1"/>
</dbReference>
<dbReference type="GO" id="GO:0009055">
    <property type="term" value="F:electron transfer activity"/>
    <property type="evidence" value="ECO:0007669"/>
    <property type="project" value="InterPro"/>
</dbReference>
<feature type="signal peptide" evidence="5">
    <location>
        <begin position="1"/>
        <end position="24"/>
    </location>
</feature>
<dbReference type="InterPro" id="IPR009056">
    <property type="entry name" value="Cyt_c-like_dom"/>
</dbReference>
<gene>
    <name evidence="7" type="ORF">SAMN05428998_120116</name>
</gene>
<name>A0A1Y6CBU3_9PROT</name>
<dbReference type="GO" id="GO:0020037">
    <property type="term" value="F:heme binding"/>
    <property type="evidence" value="ECO:0007669"/>
    <property type="project" value="InterPro"/>
</dbReference>
<organism evidence="7 8">
    <name type="scientific">Tistlia consotensis USBA 355</name>
    <dbReference type="NCBI Taxonomy" id="560819"/>
    <lineage>
        <taxon>Bacteria</taxon>
        <taxon>Pseudomonadati</taxon>
        <taxon>Pseudomonadota</taxon>
        <taxon>Alphaproteobacteria</taxon>
        <taxon>Rhodospirillales</taxon>
        <taxon>Rhodovibrionaceae</taxon>
        <taxon>Tistlia</taxon>
    </lineage>
</organism>
<evidence type="ECO:0000313" key="8">
    <source>
        <dbReference type="Proteomes" id="UP000192917"/>
    </source>
</evidence>
<dbReference type="AlphaFoldDB" id="A0A1Y6CBU3"/>
<dbReference type="STRING" id="560819.SAMN05428998_120116"/>
<keyword evidence="3 4" id="KW-0408">Iron</keyword>
<dbReference type="GO" id="GO:0046872">
    <property type="term" value="F:metal ion binding"/>
    <property type="evidence" value="ECO:0007669"/>
    <property type="project" value="UniProtKB-KW"/>
</dbReference>
<evidence type="ECO:0000256" key="4">
    <source>
        <dbReference type="PROSITE-ProRule" id="PRU00433"/>
    </source>
</evidence>
<dbReference type="EMBL" id="FWZX01000020">
    <property type="protein sequence ID" value="SMF55875.1"/>
    <property type="molecule type" value="Genomic_DNA"/>
</dbReference>
<dbReference type="InterPro" id="IPR036909">
    <property type="entry name" value="Cyt_c-like_dom_sf"/>
</dbReference>
<evidence type="ECO:0000256" key="1">
    <source>
        <dbReference type="ARBA" id="ARBA00022617"/>
    </source>
</evidence>
<evidence type="ECO:0000259" key="6">
    <source>
        <dbReference type="PROSITE" id="PS51007"/>
    </source>
</evidence>
<evidence type="ECO:0000313" key="7">
    <source>
        <dbReference type="EMBL" id="SMF55875.1"/>
    </source>
</evidence>
<dbReference type="RefSeq" id="WP_085124728.1">
    <property type="nucleotide sequence ID" value="NZ_FWZX01000020.1"/>
</dbReference>
<keyword evidence="2 4" id="KW-0479">Metal-binding</keyword>
<keyword evidence="1 4" id="KW-0349">Heme</keyword>
<feature type="chain" id="PRO_5013209760" evidence="5">
    <location>
        <begin position="25"/>
        <end position="118"/>
    </location>
</feature>
<dbReference type="SUPFAM" id="SSF46626">
    <property type="entry name" value="Cytochrome c"/>
    <property type="match status" value="1"/>
</dbReference>
<accession>A0A1Y6CBU3</accession>
<proteinExistence type="predicted"/>
<dbReference type="Pfam" id="PF00034">
    <property type="entry name" value="Cytochrom_C"/>
    <property type="match status" value="1"/>
</dbReference>
<evidence type="ECO:0000256" key="5">
    <source>
        <dbReference type="SAM" id="SignalP"/>
    </source>
</evidence>
<reference evidence="7 8" key="1">
    <citation type="submission" date="2017-04" db="EMBL/GenBank/DDBJ databases">
        <authorList>
            <person name="Afonso C.L."/>
            <person name="Miller P.J."/>
            <person name="Scott M.A."/>
            <person name="Spackman E."/>
            <person name="Goraichik I."/>
            <person name="Dimitrov K.M."/>
            <person name="Suarez D.L."/>
            <person name="Swayne D.E."/>
        </authorList>
    </citation>
    <scope>NUCLEOTIDE SEQUENCE [LARGE SCALE GENOMIC DNA]</scope>
    <source>
        <strain evidence="7 8">USBA 355</strain>
    </source>
</reference>
<dbReference type="PROSITE" id="PS51007">
    <property type="entry name" value="CYTC"/>
    <property type="match status" value="1"/>
</dbReference>
<keyword evidence="8" id="KW-1185">Reference proteome</keyword>
<evidence type="ECO:0000256" key="2">
    <source>
        <dbReference type="ARBA" id="ARBA00022723"/>
    </source>
</evidence>
<dbReference type="Proteomes" id="UP000192917">
    <property type="component" value="Unassembled WGS sequence"/>
</dbReference>
<keyword evidence="5" id="KW-0732">Signal</keyword>
<protein>
    <submittedName>
        <fullName evidence="7">Cytochrome c553</fullName>
    </submittedName>
</protein>
<sequence length="118" mass="12383">MRRTKTGLALAALLLALQPRATLAASDPAAGDAAAARPIVAEHCATCHQVPGLEARFAKARVTAPAFQAIADDPAKYPEAQLRAFLQKPHFPMGSLILSPSDIDNIVAFIASLRGKAE</sequence>
<feature type="domain" description="Cytochrome c" evidence="6">
    <location>
        <begin position="31"/>
        <end position="114"/>
    </location>
</feature>
<evidence type="ECO:0000256" key="3">
    <source>
        <dbReference type="ARBA" id="ARBA00023004"/>
    </source>
</evidence>